<feature type="binding site" evidence="12">
    <location>
        <position position="326"/>
    </location>
    <ligand>
        <name>Mn(2+)</name>
        <dbReference type="ChEBI" id="CHEBI:29035"/>
    </ligand>
</feature>
<evidence type="ECO:0000256" key="6">
    <source>
        <dbReference type="ARBA" id="ARBA00023034"/>
    </source>
</evidence>
<feature type="transmembrane region" description="Helical" evidence="13">
    <location>
        <begin position="732"/>
        <end position="753"/>
    </location>
</feature>
<dbReference type="Gene3D" id="3.90.550.10">
    <property type="entry name" value="Spore Coat Polysaccharide Biosynthesis Protein SpsA, Chain A"/>
    <property type="match status" value="2"/>
</dbReference>
<evidence type="ECO:0000256" key="8">
    <source>
        <dbReference type="ARBA" id="ARBA00023316"/>
    </source>
</evidence>
<reference evidence="14 15" key="1">
    <citation type="journal article" date="2018" name="Science">
        <title>The opium poppy genome and morphinan production.</title>
        <authorList>
            <person name="Guo L."/>
            <person name="Winzer T."/>
            <person name="Yang X."/>
            <person name="Li Y."/>
            <person name="Ning Z."/>
            <person name="He Z."/>
            <person name="Teodor R."/>
            <person name="Lu Y."/>
            <person name="Bowser T.A."/>
            <person name="Graham I.A."/>
            <person name="Ye K."/>
        </authorList>
    </citation>
    <scope>NUCLEOTIDE SEQUENCE [LARGE SCALE GENOMIC DNA]</scope>
    <source>
        <strain evidence="15">cv. HN1</strain>
        <tissue evidence="14">Leaves</tissue>
    </source>
</reference>
<feature type="binding site" evidence="12">
    <location>
        <position position="302"/>
    </location>
    <ligand>
        <name>Mn(2+)</name>
        <dbReference type="ChEBI" id="CHEBI:29035"/>
    </ligand>
</feature>
<evidence type="ECO:0000256" key="5">
    <source>
        <dbReference type="ARBA" id="ARBA00022989"/>
    </source>
</evidence>
<keyword evidence="3" id="KW-0808">Transferase</keyword>
<evidence type="ECO:0000256" key="12">
    <source>
        <dbReference type="PIRSR" id="PIRSR605150-3"/>
    </source>
</evidence>
<dbReference type="GO" id="GO:0000139">
    <property type="term" value="C:Golgi membrane"/>
    <property type="evidence" value="ECO:0007669"/>
    <property type="project" value="UniProtKB-SubCell"/>
</dbReference>
<organism evidence="14 15">
    <name type="scientific">Papaver somniferum</name>
    <name type="common">Opium poppy</name>
    <dbReference type="NCBI Taxonomy" id="3469"/>
    <lineage>
        <taxon>Eukaryota</taxon>
        <taxon>Viridiplantae</taxon>
        <taxon>Streptophyta</taxon>
        <taxon>Embryophyta</taxon>
        <taxon>Tracheophyta</taxon>
        <taxon>Spermatophyta</taxon>
        <taxon>Magnoliopsida</taxon>
        <taxon>Ranunculales</taxon>
        <taxon>Papaveraceae</taxon>
        <taxon>Papaveroideae</taxon>
        <taxon>Papaver</taxon>
    </lineage>
</organism>
<comment type="subcellular location">
    <subcellularLocation>
        <location evidence="1">Golgi apparatus membrane</location>
        <topology evidence="1">Multi-pass membrane protein</topology>
    </subcellularLocation>
</comment>
<dbReference type="EMBL" id="CM010720">
    <property type="protein sequence ID" value="RZC65901.1"/>
    <property type="molecule type" value="Genomic_DNA"/>
</dbReference>
<keyword evidence="15" id="KW-1185">Reference proteome</keyword>
<evidence type="ECO:0000313" key="15">
    <source>
        <dbReference type="Proteomes" id="UP000316621"/>
    </source>
</evidence>
<dbReference type="OMA" id="VQMGYCN"/>
<feature type="transmembrane region" description="Helical" evidence="13">
    <location>
        <begin position="668"/>
        <end position="688"/>
    </location>
</feature>
<dbReference type="Proteomes" id="UP000316621">
    <property type="component" value="Chromosome 6"/>
</dbReference>
<dbReference type="SUPFAM" id="SSF53448">
    <property type="entry name" value="Nucleotide-diphospho-sugar transferases"/>
    <property type="match status" value="1"/>
</dbReference>
<feature type="binding site" evidence="11">
    <location>
        <position position="158"/>
    </location>
    <ligand>
        <name>UDP-alpha-D-glucose</name>
        <dbReference type="ChEBI" id="CHEBI:58885"/>
    </ligand>
</feature>
<evidence type="ECO:0000256" key="2">
    <source>
        <dbReference type="ARBA" id="ARBA00022676"/>
    </source>
</evidence>
<dbReference type="GO" id="GO:0071555">
    <property type="term" value="P:cell wall organization"/>
    <property type="evidence" value="ECO:0007669"/>
    <property type="project" value="UniProtKB-KW"/>
</dbReference>
<dbReference type="Pfam" id="PF03552">
    <property type="entry name" value="Cellulose_synt"/>
    <property type="match status" value="2"/>
</dbReference>
<evidence type="ECO:0000256" key="13">
    <source>
        <dbReference type="SAM" id="Phobius"/>
    </source>
</evidence>
<accession>A0A4Y7K0X5</accession>
<dbReference type="STRING" id="3469.A0A4Y7K0X5"/>
<feature type="active site" evidence="10">
    <location>
        <position position="467"/>
    </location>
</feature>
<keyword evidence="7 13" id="KW-0472">Membrane</keyword>
<dbReference type="PANTHER" id="PTHR13301">
    <property type="entry name" value="X-BOX TRANSCRIPTION FACTOR-RELATED"/>
    <property type="match status" value="1"/>
</dbReference>
<evidence type="ECO:0000256" key="7">
    <source>
        <dbReference type="ARBA" id="ARBA00023136"/>
    </source>
</evidence>
<evidence type="ECO:0000256" key="1">
    <source>
        <dbReference type="ARBA" id="ARBA00004653"/>
    </source>
</evidence>
<dbReference type="Gramene" id="RZC65901">
    <property type="protein sequence ID" value="RZC65901"/>
    <property type="gene ID" value="C5167_009597"/>
</dbReference>
<feature type="binding site" evidence="11">
    <location>
        <position position="129"/>
    </location>
    <ligand>
        <name>UDP-alpha-D-glucose</name>
        <dbReference type="ChEBI" id="CHEBI:58885"/>
    </ligand>
</feature>
<evidence type="ECO:0000256" key="9">
    <source>
        <dbReference type="ARBA" id="ARBA00037405"/>
    </source>
</evidence>
<proteinExistence type="predicted"/>
<comment type="function">
    <text evidence="9">Thought to be a Golgi-localized beta-glycan synthase that polymerize the backbones of noncellulosic polysaccharides (hemicelluloses) of plant cell wall.</text>
</comment>
<feature type="transmembrane region" description="Helical" evidence="13">
    <location>
        <begin position="614"/>
        <end position="634"/>
    </location>
</feature>
<feature type="transmembrane region" description="Helical" evidence="13">
    <location>
        <begin position="695"/>
        <end position="720"/>
    </location>
</feature>
<dbReference type="InterPro" id="IPR029044">
    <property type="entry name" value="Nucleotide-diphossugar_trans"/>
</dbReference>
<evidence type="ECO:0000256" key="3">
    <source>
        <dbReference type="ARBA" id="ARBA00022679"/>
    </source>
</evidence>
<feature type="transmembrane region" description="Helical" evidence="13">
    <location>
        <begin position="576"/>
        <end position="594"/>
    </location>
</feature>
<keyword evidence="4 13" id="KW-0812">Transmembrane</keyword>
<dbReference type="FunFam" id="3.90.550.10:FF:000138">
    <property type="entry name" value="Cellulose synthase isolog"/>
    <property type="match status" value="1"/>
</dbReference>
<dbReference type="InterPro" id="IPR005150">
    <property type="entry name" value="Cellulose_synth"/>
</dbReference>
<feature type="transmembrane region" description="Helical" evidence="13">
    <location>
        <begin position="70"/>
        <end position="88"/>
    </location>
</feature>
<protein>
    <recommendedName>
        <fullName evidence="16">Glycosyltransferase 2-like domain-containing protein</fullName>
    </recommendedName>
</protein>
<name>A0A4Y7K0X5_PAPSO</name>
<feature type="transmembrane region" description="Helical" evidence="13">
    <location>
        <begin position="26"/>
        <end position="45"/>
    </location>
</feature>
<dbReference type="GO" id="GO:0016760">
    <property type="term" value="F:cellulose synthase (UDP-forming) activity"/>
    <property type="evidence" value="ECO:0007669"/>
    <property type="project" value="InterPro"/>
</dbReference>
<keyword evidence="2" id="KW-0328">Glycosyltransferase</keyword>
<keyword evidence="6" id="KW-0333">Golgi apparatus</keyword>
<evidence type="ECO:0008006" key="16">
    <source>
        <dbReference type="Google" id="ProtNLM"/>
    </source>
</evidence>
<feature type="active site" evidence="10">
    <location>
        <position position="158"/>
    </location>
</feature>
<dbReference type="AlphaFoldDB" id="A0A4Y7K0X5"/>
<dbReference type="OrthoDB" id="1929172at2759"/>
<evidence type="ECO:0000256" key="10">
    <source>
        <dbReference type="PIRSR" id="PIRSR605150-1"/>
    </source>
</evidence>
<evidence type="ECO:0000256" key="11">
    <source>
        <dbReference type="PIRSR" id="PIRSR605150-2"/>
    </source>
</evidence>
<gene>
    <name evidence="14" type="ORF">C5167_009597</name>
</gene>
<keyword evidence="5 13" id="KW-1133">Transmembrane helix</keyword>
<dbReference type="GO" id="GO:0030244">
    <property type="term" value="P:cellulose biosynthetic process"/>
    <property type="evidence" value="ECO:0007669"/>
    <property type="project" value="InterPro"/>
</dbReference>
<sequence>MGSREISGSEHELPLFETKEAKLGKLGYRLFAGSIFVNICLIWVYRATHIPGISSLSLGVDEELGVPKRWVWIGLLLSEVWFGLYWILTQSIRWNNIKRYTFKDRLSLRYGENLPGVDIFVCTADPTIEPPTLVINTVLSVMAYGYPPDKLSVYLSDDGGSELTFYALYEASIFSRHWIPFCKEFKVEPRSPAAYFAQVSDPPPSLKNQSIKDWLTTKRLYEDMKNRIEAAIKLGKVSEEIKKQHKGFSEWTPEITKCDHQTILQILIHGRDASSVDTDGNQLPTLVYLAREKRTQHSHNFKAGAINALLRVSSEISSGQMVLSVDCDMYSNDSKALKDALCFFMDEKKGYDIAFVQCPQNFNNVTKSDLYANGFRVINNVEMTGLDGFGGSIYSGTGCFHRRETICGRKFTEDYRENWNREIDPIKAKRSITELENASKVLADCTYEENTQWGNEMGLKYGCPVEDVITGLAIQCRGWNSVYFDPERKCFLGVAPVTLDQALIQYKRWSEGLFQIFLSKYCPFTYGYGKIKLGLQMGYCIYCLWPPNSFPTIFYLVVPSLCFLNGIPLFPKMSSLWFLPFAYVFGATSLYSLYEALSVGDTITEWWNLHRIWVFRRLTSFLFSFVDTVIRQLGFSQTTFVITPKVVDDEVLKRYENEMLEFGNTSPMFAIISTVAVLNLVMLLGGLVRSVIIGGGIWVLESLISQFILCGLTVLVNVPVYEALFFRKDNGAIPFSAMVTSIVLASLACLIPIS</sequence>
<evidence type="ECO:0000256" key="4">
    <source>
        <dbReference type="ARBA" id="ARBA00022692"/>
    </source>
</evidence>
<keyword evidence="8" id="KW-0961">Cell wall biogenesis/degradation</keyword>
<evidence type="ECO:0000313" key="14">
    <source>
        <dbReference type="EMBL" id="RZC65901.1"/>
    </source>
</evidence>